<gene>
    <name evidence="2" type="ORF">GO014_09610</name>
</gene>
<dbReference type="Proteomes" id="UP000438106">
    <property type="component" value="Unassembled WGS sequence"/>
</dbReference>
<keyword evidence="3" id="KW-1185">Reference proteome</keyword>
<name>A0A7X3K3G6_9HYPH</name>
<dbReference type="EMBL" id="WQRF01000002">
    <property type="protein sequence ID" value="MVS99276.1"/>
    <property type="molecule type" value="Genomic_DNA"/>
</dbReference>
<accession>A0A7X3K3G6</accession>
<sequence>MTGYQPSPRVVRKRKDADRQQVRRNKLKVAGKPTTHVLNRALVEGLMYQIDLQRARGVEVKNMQIPAQRIVAYATSILTAQTNGGDRYEVPFVVDAIRDRIGQPNANKFHLTTIRKEQRRERELMALVYADEID</sequence>
<comment type="caution">
    <text evidence="2">The sequence shown here is derived from an EMBL/GenBank/DDBJ whole genome shotgun (WGS) entry which is preliminary data.</text>
</comment>
<protein>
    <submittedName>
        <fullName evidence="2">Uncharacterized protein</fullName>
    </submittedName>
</protein>
<dbReference type="RefSeq" id="WP_157290149.1">
    <property type="nucleotide sequence ID" value="NZ_WQRF01000002.1"/>
</dbReference>
<dbReference type="AlphaFoldDB" id="A0A7X3K3G6"/>
<evidence type="ECO:0000256" key="1">
    <source>
        <dbReference type="SAM" id="MobiDB-lite"/>
    </source>
</evidence>
<proteinExistence type="predicted"/>
<feature type="region of interest" description="Disordered" evidence="1">
    <location>
        <begin position="1"/>
        <end position="21"/>
    </location>
</feature>
<evidence type="ECO:0000313" key="3">
    <source>
        <dbReference type="Proteomes" id="UP000438106"/>
    </source>
</evidence>
<reference evidence="2 3" key="1">
    <citation type="submission" date="2019-12" db="EMBL/GenBank/DDBJ databases">
        <title>Devosia maris sp. nov., isolated from the deep seawater.</title>
        <authorList>
            <person name="Liu Y."/>
        </authorList>
    </citation>
    <scope>NUCLEOTIDE SEQUENCE [LARGE SCALE GENOMIC DNA]</scope>
    <source>
        <strain evidence="2 3">L53-10-65</strain>
    </source>
</reference>
<evidence type="ECO:0000313" key="2">
    <source>
        <dbReference type="EMBL" id="MVS99276.1"/>
    </source>
</evidence>
<organism evidence="2 3">
    <name type="scientific">Devosia marina</name>
    <dbReference type="NCBI Taxonomy" id="2683198"/>
    <lineage>
        <taxon>Bacteria</taxon>
        <taxon>Pseudomonadati</taxon>
        <taxon>Pseudomonadota</taxon>
        <taxon>Alphaproteobacteria</taxon>
        <taxon>Hyphomicrobiales</taxon>
        <taxon>Devosiaceae</taxon>
        <taxon>Devosia</taxon>
    </lineage>
</organism>